<dbReference type="Proteomes" id="UP001254257">
    <property type="component" value="Unassembled WGS sequence"/>
</dbReference>
<organism evidence="2 3">
    <name type="scientific">Bosea rubneri</name>
    <dbReference type="NCBI Taxonomy" id="3075434"/>
    <lineage>
        <taxon>Bacteria</taxon>
        <taxon>Pseudomonadati</taxon>
        <taxon>Pseudomonadota</taxon>
        <taxon>Alphaproteobacteria</taxon>
        <taxon>Hyphomicrobiales</taxon>
        <taxon>Boseaceae</taxon>
        <taxon>Bosea</taxon>
    </lineage>
</organism>
<keyword evidence="1" id="KW-0472">Membrane</keyword>
<sequence length="146" mass="14930">MGALFALFAARVTAALKHQAAIYGLMAAAGVISIFAAGYALDAGHSALMFRYGAITASLVIAGCLIAGAIVCLIAARIVANRPSKTAAKLSALASSYSPSQIRLPFSPQTLIAAGAGLTGAISVALFMLPKIRDRLRGRAALPRDM</sequence>
<comment type="caution">
    <text evidence="2">The sequence shown here is derived from an EMBL/GenBank/DDBJ whole genome shotgun (WGS) entry which is preliminary data.</text>
</comment>
<feature type="transmembrane region" description="Helical" evidence="1">
    <location>
        <begin position="53"/>
        <end position="80"/>
    </location>
</feature>
<dbReference type="EMBL" id="JAWDID010000060">
    <property type="protein sequence ID" value="MDU0343170.1"/>
    <property type="molecule type" value="Genomic_DNA"/>
</dbReference>
<protein>
    <submittedName>
        <fullName evidence="2">Uncharacterized protein</fullName>
    </submittedName>
</protein>
<feature type="transmembrane region" description="Helical" evidence="1">
    <location>
        <begin position="24"/>
        <end position="41"/>
    </location>
</feature>
<keyword evidence="1" id="KW-1133">Transmembrane helix</keyword>
<evidence type="ECO:0000313" key="3">
    <source>
        <dbReference type="Proteomes" id="UP001254257"/>
    </source>
</evidence>
<reference evidence="2 3" key="1">
    <citation type="submission" date="2023-09" db="EMBL/GenBank/DDBJ databases">
        <title>Whole genome shotgun sequencing (WGS) of Bosea sp. ZW T0_25, isolated from stored onions (Allium cepa).</title>
        <authorList>
            <person name="Stoll D.A."/>
            <person name="Huch M."/>
        </authorList>
    </citation>
    <scope>NUCLEOTIDE SEQUENCE [LARGE SCALE GENOMIC DNA]</scope>
    <source>
        <strain evidence="2 3">ZW T0_25</strain>
    </source>
</reference>
<keyword evidence="1" id="KW-0812">Transmembrane</keyword>
<feature type="transmembrane region" description="Helical" evidence="1">
    <location>
        <begin position="110"/>
        <end position="129"/>
    </location>
</feature>
<keyword evidence="3" id="KW-1185">Reference proteome</keyword>
<gene>
    <name evidence="2" type="ORF">RKE40_25025</name>
</gene>
<accession>A0ABU3SFL7</accession>
<dbReference type="RefSeq" id="WP_316020909.1">
    <property type="nucleotide sequence ID" value="NZ_JAWDID010000060.1"/>
</dbReference>
<evidence type="ECO:0000256" key="1">
    <source>
        <dbReference type="SAM" id="Phobius"/>
    </source>
</evidence>
<evidence type="ECO:0000313" key="2">
    <source>
        <dbReference type="EMBL" id="MDU0343170.1"/>
    </source>
</evidence>
<name>A0ABU3SFL7_9HYPH</name>
<proteinExistence type="predicted"/>